<protein>
    <recommendedName>
        <fullName evidence="1">Integrase catalytic domain-containing protein</fullName>
    </recommendedName>
</protein>
<evidence type="ECO:0000313" key="2">
    <source>
        <dbReference type="EMBL" id="BAC17175.1"/>
    </source>
</evidence>
<dbReference type="eggNOG" id="COG2801">
    <property type="taxonomic scope" value="Bacteria"/>
</dbReference>
<organism evidence="2 3">
    <name type="scientific">Corynebacterium efficiens (strain DSM 44549 / YS-314 / AJ 12310 / JCM 11189 / NBRC 100395)</name>
    <dbReference type="NCBI Taxonomy" id="196164"/>
    <lineage>
        <taxon>Bacteria</taxon>
        <taxon>Bacillati</taxon>
        <taxon>Actinomycetota</taxon>
        <taxon>Actinomycetes</taxon>
        <taxon>Mycobacteriales</taxon>
        <taxon>Corynebacteriaceae</taxon>
        <taxon>Corynebacterium</taxon>
    </lineage>
</organism>
<dbReference type="PANTHER" id="PTHR46889">
    <property type="entry name" value="TRANSPOSASE INSF FOR INSERTION SEQUENCE IS3B-RELATED"/>
    <property type="match status" value="1"/>
</dbReference>
<feature type="domain" description="Integrase catalytic" evidence="1">
    <location>
        <begin position="120"/>
        <end position="190"/>
    </location>
</feature>
<accession>Q8FSL9</accession>
<dbReference type="Pfam" id="PF00665">
    <property type="entry name" value="rve"/>
    <property type="match status" value="1"/>
</dbReference>
<dbReference type="AlphaFoldDB" id="Q8FSL9"/>
<dbReference type="PANTHER" id="PTHR46889:SF4">
    <property type="entry name" value="TRANSPOSASE INSO FOR INSERTION SEQUENCE ELEMENT IS911B-RELATED"/>
    <property type="match status" value="1"/>
</dbReference>
<dbReference type="Gene3D" id="3.30.420.10">
    <property type="entry name" value="Ribonuclease H-like superfamily/Ribonuclease H"/>
    <property type="match status" value="1"/>
</dbReference>
<dbReference type="STRING" id="196164.gene:10740763"/>
<proteinExistence type="predicted"/>
<reference evidence="2 3" key="1">
    <citation type="journal article" date="2003" name="Genome Res.">
        <title>Comparative complete genome sequence analysis of the amino acid replacements responsible for the thermostability of Corynebacterium efficiens.</title>
        <authorList>
            <person name="Nishio Y."/>
            <person name="Nakamura Y."/>
            <person name="Kawarabayasi Y."/>
            <person name="Usuda Y."/>
            <person name="Kimura E."/>
            <person name="Sugimoto S."/>
            <person name="Matsui K."/>
            <person name="Yamagishi A."/>
            <person name="Kikuchi H."/>
            <person name="Ikeo K."/>
            <person name="Gojobori T."/>
        </authorList>
    </citation>
    <scope>NUCLEOTIDE SEQUENCE [LARGE SCALE GENOMIC DNA]</scope>
    <source>
        <strain evidence="3">DSM 44549 / YS-314 / AJ 12310 / JCM 11189 / NBRC 100395</strain>
    </source>
</reference>
<sequence>MTPRKTIRLSGYVRSWASIGPSTINGKTAVQPVENASYPTLSSVPGSQPYSRKNAAVTVPSALPLQLKDQAGHEPVNHKRVARIMRSLKLFGYTKKRKVTTTISDQKKPVFPDLVGRKFTADKPNQVYVGDITYLPIADGSNMYLATVIDCYSRRLVGFAIADHMRTSLVQDALLMCQMGFWGTGIPGIVVPHSDPVVPQVEIKVAATAHPLIAVTRPLTSMEEPWLLPGTSSPQSYSVIPIPPSAPG</sequence>
<dbReference type="EMBL" id="BA000035">
    <property type="protein sequence ID" value="BAC17175.1"/>
    <property type="molecule type" value="Genomic_DNA"/>
</dbReference>
<dbReference type="HOGENOM" id="CLU_1118687_0_0_11"/>
<dbReference type="InterPro" id="IPR036397">
    <property type="entry name" value="RNaseH_sf"/>
</dbReference>
<dbReference type="KEGG" id="cef:CE0365"/>
<dbReference type="InterPro" id="IPR012337">
    <property type="entry name" value="RNaseH-like_sf"/>
</dbReference>
<dbReference type="InterPro" id="IPR050900">
    <property type="entry name" value="Transposase_IS3/IS150/IS904"/>
</dbReference>
<dbReference type="GO" id="GO:0003676">
    <property type="term" value="F:nucleic acid binding"/>
    <property type="evidence" value="ECO:0007669"/>
    <property type="project" value="InterPro"/>
</dbReference>
<dbReference type="Proteomes" id="UP000001409">
    <property type="component" value="Chromosome"/>
</dbReference>
<dbReference type="SUPFAM" id="SSF53098">
    <property type="entry name" value="Ribonuclease H-like"/>
    <property type="match status" value="1"/>
</dbReference>
<name>Q8FSL9_COREF</name>
<evidence type="ECO:0000259" key="1">
    <source>
        <dbReference type="PROSITE" id="PS50994"/>
    </source>
</evidence>
<keyword evidence="3" id="KW-1185">Reference proteome</keyword>
<evidence type="ECO:0000313" key="3">
    <source>
        <dbReference type="Proteomes" id="UP000001409"/>
    </source>
</evidence>
<dbReference type="InterPro" id="IPR001584">
    <property type="entry name" value="Integrase_cat-core"/>
</dbReference>
<dbReference type="GO" id="GO:0015074">
    <property type="term" value="P:DNA integration"/>
    <property type="evidence" value="ECO:0007669"/>
    <property type="project" value="InterPro"/>
</dbReference>
<dbReference type="PROSITE" id="PS50994">
    <property type="entry name" value="INTEGRASE"/>
    <property type="match status" value="1"/>
</dbReference>